<evidence type="ECO:0000259" key="2">
    <source>
        <dbReference type="PROSITE" id="PS50011"/>
    </source>
</evidence>
<dbReference type="Gene3D" id="1.10.510.10">
    <property type="entry name" value="Transferase(Phosphotransferase) domain 1"/>
    <property type="match status" value="2"/>
</dbReference>
<dbReference type="SMART" id="SM00220">
    <property type="entry name" value="S_TKc"/>
    <property type="match status" value="1"/>
</dbReference>
<evidence type="ECO:0000313" key="3">
    <source>
        <dbReference type="EMBL" id="RYN52244.1"/>
    </source>
</evidence>
<gene>
    <name evidence="3" type="ORF">AA0114_g5156</name>
</gene>
<dbReference type="InterPro" id="IPR056002">
    <property type="entry name" value="DUF7580"/>
</dbReference>
<proteinExistence type="predicted"/>
<dbReference type="PANTHER" id="PTHR37542:SF1">
    <property type="entry name" value="PRION-INHIBITION AND PROPAGATION HELO DOMAIN-CONTAINING PROTEIN"/>
    <property type="match status" value="1"/>
</dbReference>
<dbReference type="Proteomes" id="UP000292402">
    <property type="component" value="Unassembled WGS sequence"/>
</dbReference>
<dbReference type="AlphaFoldDB" id="A0A4Q4MIH1"/>
<sequence length="955" mass="107832">MEGETVGRLLRSYGMEPHELHEVEKVVQGGKRTFAILLAIGRGNEIRTFVERERYTQSNLDAKLPISRSVLREYIGPVGAADFDLRQWEFIAPIFRGTHSYMAAETILPFTLEERLNKEKEGSFGAIYKVKLPRSHVEALATTGEEEPILIRKDIGIISSRSENDSKKFGSRGTNQEQMDDPEIITTGHTLETLNINFREELKMLACLSALKHPSILPLFGSYTLNKTHSFLFPKKDCNLAEILAGKLNTIIFRNDRSTFHALSHLSSAIESLHNFTSDRFQVELIGCHRDIKPDNILVDSQGLYLADFGLSVFREAKDGSSTSYNHGGGYYRAPECEIPSNRFEKGKINRASDIWSFGCILAEVLTYLCKGPEGVVAFKQERRIELYGSLTTFVFHNRDEEHPRVKPWLKQLPMSTENAREGLLSLVLATLNIEHGERPSATKLTLALRRLSLQCRLKEVSAKLRAFRGRKDLTDIDIELERMMLIQASIDDVQTNSTFVDLRRALDAKLSTASSVDDVLQDFDQVEAEVEEQDRQNVSAQDIELLGYHLFGAVDRLLNVVPDHVKANLQSRLEIKFLSTEDRETLERYRDAFSGSAENRLFSRLAAAKLMNLSYPSTNLQQFGKLQYDSSMIGPLEESDGICTANFEACRVIVENKKILSSQSEHSERILQRVQGLAEELAKPPIPDFNTLQCVGFCINLKETSFSLLFKFPVINDDDAYSQWTVPRTLSGILIAKAKKPMLEHRFQLALGLARSIAQLHKAAWLHKNLHSGSVVFFQSQDKSSTTEDSITEPDIDFRQPFVVGFNHSRPGDVNEWSEGLPADTSLLDYHHPDYACGKEGYLLTYDYYSLGLVLLEVGLWRTLSMLKVKKKGMRPHKLSRRIVEDLVPELGAQMGSVYAAVVRFCLDEIQKEPEEPGTSDIHTAHVQLMFNERVVKRLQACTVVLAGPDDSHL</sequence>
<feature type="coiled-coil region" evidence="1">
    <location>
        <begin position="517"/>
        <end position="544"/>
    </location>
</feature>
<dbReference type="Pfam" id="PF00069">
    <property type="entry name" value="Pkinase"/>
    <property type="match status" value="1"/>
</dbReference>
<dbReference type="EMBL" id="PDXA01000014">
    <property type="protein sequence ID" value="RYN52244.1"/>
    <property type="molecule type" value="Genomic_DNA"/>
</dbReference>
<feature type="domain" description="Protein kinase" evidence="2">
    <location>
        <begin position="113"/>
        <end position="454"/>
    </location>
</feature>
<reference evidence="4" key="1">
    <citation type="journal article" date="2019" name="bioRxiv">
        <title>Genomics, evolutionary history and diagnostics of the Alternaria alternata species group including apple and Asian pear pathotypes.</title>
        <authorList>
            <person name="Armitage A.D."/>
            <person name="Cockerton H.M."/>
            <person name="Sreenivasaprasad S."/>
            <person name="Woodhall J.W."/>
            <person name="Lane C.R."/>
            <person name="Harrison R.J."/>
            <person name="Clarkson J.P."/>
        </authorList>
    </citation>
    <scope>NUCLEOTIDE SEQUENCE [LARGE SCALE GENOMIC DNA]</scope>
    <source>
        <strain evidence="4">FERA 1082</strain>
    </source>
</reference>
<dbReference type="PROSITE" id="PS50011">
    <property type="entry name" value="PROTEIN_KINASE_DOM"/>
    <property type="match status" value="1"/>
</dbReference>
<dbReference type="Pfam" id="PF24476">
    <property type="entry name" value="DUF7580"/>
    <property type="match status" value="1"/>
</dbReference>
<accession>A0A4Q4MIH1</accession>
<dbReference type="InterPro" id="IPR011009">
    <property type="entry name" value="Kinase-like_dom_sf"/>
</dbReference>
<protein>
    <recommendedName>
        <fullName evidence="2">Protein kinase domain-containing protein</fullName>
    </recommendedName>
</protein>
<dbReference type="GO" id="GO:0005524">
    <property type="term" value="F:ATP binding"/>
    <property type="evidence" value="ECO:0007669"/>
    <property type="project" value="InterPro"/>
</dbReference>
<organism evidence="3 4">
    <name type="scientific">Alternaria tenuissima</name>
    <dbReference type="NCBI Taxonomy" id="119927"/>
    <lineage>
        <taxon>Eukaryota</taxon>
        <taxon>Fungi</taxon>
        <taxon>Dikarya</taxon>
        <taxon>Ascomycota</taxon>
        <taxon>Pezizomycotina</taxon>
        <taxon>Dothideomycetes</taxon>
        <taxon>Pleosporomycetidae</taxon>
        <taxon>Pleosporales</taxon>
        <taxon>Pleosporineae</taxon>
        <taxon>Pleosporaceae</taxon>
        <taxon>Alternaria</taxon>
        <taxon>Alternaria sect. Alternaria</taxon>
        <taxon>Alternaria alternata complex</taxon>
    </lineage>
</organism>
<evidence type="ECO:0000313" key="4">
    <source>
        <dbReference type="Proteomes" id="UP000292402"/>
    </source>
</evidence>
<comment type="caution">
    <text evidence="3">The sequence shown here is derived from an EMBL/GenBank/DDBJ whole genome shotgun (WGS) entry which is preliminary data.</text>
</comment>
<keyword evidence="1" id="KW-0175">Coiled coil</keyword>
<evidence type="ECO:0000256" key="1">
    <source>
        <dbReference type="SAM" id="Coils"/>
    </source>
</evidence>
<dbReference type="InterPro" id="IPR000719">
    <property type="entry name" value="Prot_kinase_dom"/>
</dbReference>
<dbReference type="PANTHER" id="PTHR37542">
    <property type="entry name" value="HELO DOMAIN-CONTAINING PROTEIN-RELATED"/>
    <property type="match status" value="1"/>
</dbReference>
<dbReference type="SUPFAM" id="SSF56112">
    <property type="entry name" value="Protein kinase-like (PK-like)"/>
    <property type="match status" value="2"/>
</dbReference>
<name>A0A4Q4MIH1_9PLEO</name>
<dbReference type="GO" id="GO:0004672">
    <property type="term" value="F:protein kinase activity"/>
    <property type="evidence" value="ECO:0007669"/>
    <property type="project" value="InterPro"/>
</dbReference>
<dbReference type="CDD" id="cd00180">
    <property type="entry name" value="PKc"/>
    <property type="match status" value="1"/>
</dbReference>